<dbReference type="PANTHER" id="PTHR43737:SF1">
    <property type="entry name" value="DUF1501 DOMAIN-CONTAINING PROTEIN"/>
    <property type="match status" value="1"/>
</dbReference>
<dbReference type="SUPFAM" id="SSF53649">
    <property type="entry name" value="Alkaline phosphatase-like"/>
    <property type="match status" value="1"/>
</dbReference>
<feature type="chain" id="PRO_5002802423" description="DUF1501 domain-containing protein" evidence="1">
    <location>
        <begin position="33"/>
        <end position="498"/>
    </location>
</feature>
<keyword evidence="3" id="KW-1185">Reference proteome</keyword>
<evidence type="ECO:0000313" key="2">
    <source>
        <dbReference type="EMBL" id="EDY18922.1"/>
    </source>
</evidence>
<dbReference type="RefSeq" id="WP_006980905.1">
    <property type="nucleotide sequence ID" value="NZ_ABVL01000010.1"/>
</dbReference>
<dbReference type="PANTHER" id="PTHR43737">
    <property type="entry name" value="BLL7424 PROTEIN"/>
    <property type="match status" value="1"/>
</dbReference>
<evidence type="ECO:0008006" key="4">
    <source>
        <dbReference type="Google" id="ProtNLM"/>
    </source>
</evidence>
<name>B4D3U2_9BACT</name>
<dbReference type="InterPro" id="IPR019546">
    <property type="entry name" value="TAT_signal_bac_arc"/>
</dbReference>
<dbReference type="Gene3D" id="3.40.720.10">
    <property type="entry name" value="Alkaline Phosphatase, subunit A"/>
    <property type="match status" value="1"/>
</dbReference>
<dbReference type="PROSITE" id="PS51318">
    <property type="entry name" value="TAT"/>
    <property type="match status" value="1"/>
</dbReference>
<reference evidence="2 3" key="1">
    <citation type="journal article" date="2011" name="J. Bacteriol.">
        <title>Genome sequence of Chthoniobacter flavus Ellin428, an aerobic heterotrophic soil bacterium.</title>
        <authorList>
            <person name="Kant R."/>
            <person name="van Passel M.W."/>
            <person name="Palva A."/>
            <person name="Lucas S."/>
            <person name="Lapidus A."/>
            <person name="Glavina Del Rio T."/>
            <person name="Dalin E."/>
            <person name="Tice H."/>
            <person name="Bruce D."/>
            <person name="Goodwin L."/>
            <person name="Pitluck S."/>
            <person name="Larimer F.W."/>
            <person name="Land M.L."/>
            <person name="Hauser L."/>
            <person name="Sangwan P."/>
            <person name="de Vos W.M."/>
            <person name="Janssen P.H."/>
            <person name="Smidt H."/>
        </authorList>
    </citation>
    <scope>NUCLEOTIDE SEQUENCE [LARGE SCALE GENOMIC DNA]</scope>
    <source>
        <strain evidence="2 3">Ellin428</strain>
    </source>
</reference>
<sequence precursor="true">MYIRSHSRRDFLKTASAATLAALTAGAPRVFAEPEEKITPTADCVIVLWMAGGMAHTETFDPKRYAPFEKGMESKGVLSTFPSIPTAVDGVQFSQGLEQMASVMDRGTLIRSAMAEDLGFILHSRHQYNWHTGYVPPQTVAAPHLGAFIARALGPRNPAVPPFINIGQRFDLGEGEELKAFTTAGFLGNEFGPFNIPFPHEAARAVRPPAGMTVGRFENRDRFYRRLLDASPIGQVGSEYQKDSFLRSMDNAHRLLSSSAAKAFDLTLEPPASLAKYVPEGFDVTKIDAAKQTRDGDYEAATVGRFGLGCLLARRLAEVGARYVEVTTEYIPFLNWDTHENGHTRLVNMKKMIDAPIAQLIRDLEERGLLDRTLVVLASEFSRDMMIEGKEGAQVRAQSRVPDRIEELKYYGMHRHFTEAGSVLMWGGGMKRGYVHGATADERPCRTVRDPVTITDLHASIFRAVGMSPKLSYMIEERPFYVTKDGKGKPVMPLFARG</sequence>
<evidence type="ECO:0000256" key="1">
    <source>
        <dbReference type="SAM" id="SignalP"/>
    </source>
</evidence>
<keyword evidence="1" id="KW-0732">Signal</keyword>
<feature type="signal peptide" evidence="1">
    <location>
        <begin position="1"/>
        <end position="32"/>
    </location>
</feature>
<dbReference type="EMBL" id="ABVL01000010">
    <property type="protein sequence ID" value="EDY18922.1"/>
    <property type="molecule type" value="Genomic_DNA"/>
</dbReference>
<accession>B4D3U2</accession>
<dbReference type="InterPro" id="IPR017850">
    <property type="entry name" value="Alkaline_phosphatase_core_sf"/>
</dbReference>
<gene>
    <name evidence="2" type="ORF">CfE428DRAFT_3580</name>
</gene>
<protein>
    <recommendedName>
        <fullName evidence="4">DUF1501 domain-containing protein</fullName>
    </recommendedName>
</protein>
<dbReference type="NCBIfam" id="TIGR01409">
    <property type="entry name" value="TAT_signal_seq"/>
    <property type="match status" value="1"/>
</dbReference>
<dbReference type="InParanoid" id="B4D3U2"/>
<dbReference type="AlphaFoldDB" id="B4D3U2"/>
<dbReference type="InterPro" id="IPR010869">
    <property type="entry name" value="DUF1501"/>
</dbReference>
<dbReference type="STRING" id="497964.CfE428DRAFT_3580"/>
<dbReference type="Pfam" id="PF07394">
    <property type="entry name" value="DUF1501"/>
    <property type="match status" value="1"/>
</dbReference>
<dbReference type="Proteomes" id="UP000005824">
    <property type="component" value="Unassembled WGS sequence"/>
</dbReference>
<comment type="caution">
    <text evidence="2">The sequence shown here is derived from an EMBL/GenBank/DDBJ whole genome shotgun (WGS) entry which is preliminary data.</text>
</comment>
<dbReference type="InterPro" id="IPR006311">
    <property type="entry name" value="TAT_signal"/>
</dbReference>
<dbReference type="eggNOG" id="COG4102">
    <property type="taxonomic scope" value="Bacteria"/>
</dbReference>
<evidence type="ECO:0000313" key="3">
    <source>
        <dbReference type="Proteomes" id="UP000005824"/>
    </source>
</evidence>
<organism evidence="2 3">
    <name type="scientific">Chthoniobacter flavus Ellin428</name>
    <dbReference type="NCBI Taxonomy" id="497964"/>
    <lineage>
        <taxon>Bacteria</taxon>
        <taxon>Pseudomonadati</taxon>
        <taxon>Verrucomicrobiota</taxon>
        <taxon>Spartobacteria</taxon>
        <taxon>Chthoniobacterales</taxon>
        <taxon>Chthoniobacteraceae</taxon>
        <taxon>Chthoniobacter</taxon>
    </lineage>
</organism>
<proteinExistence type="predicted"/>